<dbReference type="Proteomes" id="UP001144280">
    <property type="component" value="Unassembled WGS sequence"/>
</dbReference>
<gene>
    <name evidence="1" type="ORF">Pa4123_63160</name>
</gene>
<comment type="caution">
    <text evidence="1">The sequence shown here is derived from an EMBL/GenBank/DDBJ whole genome shotgun (WGS) entry which is preliminary data.</text>
</comment>
<protein>
    <submittedName>
        <fullName evidence="1">Uncharacterized protein</fullName>
    </submittedName>
</protein>
<dbReference type="PROSITE" id="PS51257">
    <property type="entry name" value="PROKAR_LIPOPROTEIN"/>
    <property type="match status" value="1"/>
</dbReference>
<dbReference type="EMBL" id="BSDI01000040">
    <property type="protein sequence ID" value="GLI01040.1"/>
    <property type="molecule type" value="Genomic_DNA"/>
</dbReference>
<keyword evidence="2" id="KW-1185">Reference proteome</keyword>
<name>A0ABQ5R533_9ACTN</name>
<dbReference type="RefSeq" id="WP_281901738.1">
    <property type="nucleotide sequence ID" value="NZ_BSDI01000040.1"/>
</dbReference>
<accession>A0ABQ5R533</accession>
<reference evidence="1" key="1">
    <citation type="submission" date="2022-12" db="EMBL/GenBank/DDBJ databases">
        <title>New Phytohabitans aurantiacus sp. RD004123 nov., an actinomycete isolated from soil.</title>
        <authorList>
            <person name="Triningsih D.W."/>
            <person name="Harunari E."/>
            <person name="Igarashi Y."/>
        </authorList>
    </citation>
    <scope>NUCLEOTIDE SEQUENCE</scope>
    <source>
        <strain evidence="1">RD004123</strain>
    </source>
</reference>
<organism evidence="1 2">
    <name type="scientific">Phytohabitans aurantiacus</name>
    <dbReference type="NCBI Taxonomy" id="3016789"/>
    <lineage>
        <taxon>Bacteria</taxon>
        <taxon>Bacillati</taxon>
        <taxon>Actinomycetota</taxon>
        <taxon>Actinomycetes</taxon>
        <taxon>Micromonosporales</taxon>
        <taxon>Micromonosporaceae</taxon>
    </lineage>
</organism>
<sequence>MRTRVWISLLAAMTTLLGGCGARVDVGAETRRLLDDAITKLTNQSGDWRQVMETTVQKLPKDAQSLVRTELNDLLSRSISAAGSEIRCVIDFVGQRALHGLIRLRAQLLGQEAPLIRPTFCSGTPDNIPMADFNANPSRFPSIQVHGYDLDTQPEMQVLLTDNDGTVSDVTRSPSGTSRLSHQGHYKIVISLGANGVRLSATSQQISIVWNGGERKWEIPVSQPNNPPCRIRDVFLDSIGIKEVRASLDTGDPEFGVNRPLVSAGANLTNRGSHVDAEVWIQATEANNGDTAGSGRSIFTIHSAPTGWRVHRIVTPSSDTIDTYRDTTWEVDERLRPGNGPVSLFQLWGDTHGWDVEPERQDGTRVVAHFRRVHLEEIQATDCT</sequence>
<proteinExistence type="predicted"/>
<evidence type="ECO:0000313" key="1">
    <source>
        <dbReference type="EMBL" id="GLI01040.1"/>
    </source>
</evidence>
<evidence type="ECO:0000313" key="2">
    <source>
        <dbReference type="Proteomes" id="UP001144280"/>
    </source>
</evidence>